<organism evidence="10 11">
    <name type="scientific">Aromatoleum petrolei</name>
    <dbReference type="NCBI Taxonomy" id="76116"/>
    <lineage>
        <taxon>Bacteria</taxon>
        <taxon>Pseudomonadati</taxon>
        <taxon>Pseudomonadota</taxon>
        <taxon>Betaproteobacteria</taxon>
        <taxon>Rhodocyclales</taxon>
        <taxon>Rhodocyclaceae</taxon>
        <taxon>Aromatoleum</taxon>
    </lineage>
</organism>
<dbReference type="Pfam" id="PF02771">
    <property type="entry name" value="Acyl-CoA_dh_N"/>
    <property type="match status" value="1"/>
</dbReference>
<dbReference type="Gene3D" id="1.10.540.10">
    <property type="entry name" value="Acyl-CoA dehydrogenase/oxidase, N-terminal domain"/>
    <property type="match status" value="1"/>
</dbReference>
<protein>
    <submittedName>
        <fullName evidence="10">Acyl-CoA dehydrogenase</fullName>
    </submittedName>
</protein>
<dbReference type="InterPro" id="IPR037069">
    <property type="entry name" value="AcylCoA_DH/ox_N_sf"/>
</dbReference>
<dbReference type="Gene3D" id="2.40.110.10">
    <property type="entry name" value="Butyryl-CoA Dehydrogenase, subunit A, domain 2"/>
    <property type="match status" value="1"/>
</dbReference>
<evidence type="ECO:0000256" key="4">
    <source>
        <dbReference type="ARBA" id="ARBA00022827"/>
    </source>
</evidence>
<dbReference type="SUPFAM" id="SSF47203">
    <property type="entry name" value="Acyl-CoA dehydrogenase C-terminal domain-like"/>
    <property type="match status" value="1"/>
</dbReference>
<dbReference type="PANTHER" id="PTHR43884:SF20">
    <property type="entry name" value="ACYL-COA DEHYDROGENASE FADE28"/>
    <property type="match status" value="1"/>
</dbReference>
<dbReference type="Pfam" id="PF00441">
    <property type="entry name" value="Acyl-CoA_dh_1"/>
    <property type="match status" value="1"/>
</dbReference>
<keyword evidence="11" id="KW-1185">Reference proteome</keyword>
<dbReference type="InterPro" id="IPR013786">
    <property type="entry name" value="AcylCoA_DH/ox_N"/>
</dbReference>
<evidence type="ECO:0000259" key="7">
    <source>
        <dbReference type="Pfam" id="PF00441"/>
    </source>
</evidence>
<evidence type="ECO:0000256" key="6">
    <source>
        <dbReference type="RuleBase" id="RU362125"/>
    </source>
</evidence>
<dbReference type="Proteomes" id="UP000652074">
    <property type="component" value="Unassembled WGS sequence"/>
</dbReference>
<name>A0ABX1MRK9_9RHOO</name>
<dbReference type="Gene3D" id="1.20.140.10">
    <property type="entry name" value="Butyryl-CoA Dehydrogenase, subunit A, domain 3"/>
    <property type="match status" value="1"/>
</dbReference>
<evidence type="ECO:0000256" key="5">
    <source>
        <dbReference type="ARBA" id="ARBA00023002"/>
    </source>
</evidence>
<dbReference type="Pfam" id="PF02770">
    <property type="entry name" value="Acyl-CoA_dh_M"/>
    <property type="match status" value="1"/>
</dbReference>
<dbReference type="PANTHER" id="PTHR43884">
    <property type="entry name" value="ACYL-COA DEHYDROGENASE"/>
    <property type="match status" value="1"/>
</dbReference>
<evidence type="ECO:0000259" key="9">
    <source>
        <dbReference type="Pfam" id="PF02771"/>
    </source>
</evidence>
<comment type="caution">
    <text evidence="10">The sequence shown here is derived from an EMBL/GenBank/DDBJ whole genome shotgun (WGS) entry which is preliminary data.</text>
</comment>
<dbReference type="InterPro" id="IPR006091">
    <property type="entry name" value="Acyl-CoA_Oxase/DH_mid-dom"/>
</dbReference>
<dbReference type="SUPFAM" id="SSF56645">
    <property type="entry name" value="Acyl-CoA dehydrogenase NM domain-like"/>
    <property type="match status" value="1"/>
</dbReference>
<evidence type="ECO:0000256" key="3">
    <source>
        <dbReference type="ARBA" id="ARBA00022630"/>
    </source>
</evidence>
<evidence type="ECO:0000256" key="2">
    <source>
        <dbReference type="ARBA" id="ARBA00009347"/>
    </source>
</evidence>
<keyword evidence="4 6" id="KW-0274">FAD</keyword>
<dbReference type="InterPro" id="IPR009100">
    <property type="entry name" value="AcylCoA_DH/oxidase_NM_dom_sf"/>
</dbReference>
<feature type="domain" description="Acyl-CoA dehydrogenase/oxidase N-terminal" evidence="9">
    <location>
        <begin position="6"/>
        <end position="118"/>
    </location>
</feature>
<dbReference type="RefSeq" id="WP_169206043.1">
    <property type="nucleotide sequence ID" value="NZ_CP059560.1"/>
</dbReference>
<feature type="domain" description="Acyl-CoA dehydrogenase/oxidase C-terminal" evidence="7">
    <location>
        <begin position="243"/>
        <end position="378"/>
    </location>
</feature>
<evidence type="ECO:0000259" key="8">
    <source>
        <dbReference type="Pfam" id="PF02770"/>
    </source>
</evidence>
<sequence length="388" mass="41320">MNFDLSEEQQMLQDSVRRYVDKSYTFEARARLVADAGGFSRETWSTFAEMGWLMAPIPEAYGGLGFGEVETALIAEGLGRGLVLEPYTFCTVFPAAILRGCAGEAQKEALLSALGGGETLVAVAHSEPEARGCVAHVSASATRRSDGAYLLNGRKSLVVAAPMADRIIVVARSAGAVRDEAGISLFVLDPHGPGVRLEPYRLLDGTPAADIVLEDAVVPATALLGEEGKAFAGVQRGVDEAIVSLCAETVGGMEDVIALCAEYLKTRQQFGVPIGSFQALQHRMADMAIELMQARATLHRGLAALADPGLGDTSAVISGCKAQITKSAKFVSAQGIQLHGGYGITEEYRVGHHYRRLVLADAWFGNLDYHLARYAARIQAEGRTMAFA</sequence>
<accession>A0ABX1MRK9</accession>
<comment type="cofactor">
    <cofactor evidence="1 6">
        <name>FAD</name>
        <dbReference type="ChEBI" id="CHEBI:57692"/>
    </cofactor>
</comment>
<dbReference type="InterPro" id="IPR036250">
    <property type="entry name" value="AcylCo_DH-like_C"/>
</dbReference>
<dbReference type="EMBL" id="WTVR01000014">
    <property type="protein sequence ID" value="NMF88629.1"/>
    <property type="molecule type" value="Genomic_DNA"/>
</dbReference>
<feature type="domain" description="Acyl-CoA oxidase/dehydrogenase middle" evidence="8">
    <location>
        <begin position="122"/>
        <end position="215"/>
    </location>
</feature>
<proteinExistence type="inferred from homology"/>
<evidence type="ECO:0000313" key="10">
    <source>
        <dbReference type="EMBL" id="NMF88629.1"/>
    </source>
</evidence>
<dbReference type="CDD" id="cd00567">
    <property type="entry name" value="ACAD"/>
    <property type="match status" value="1"/>
</dbReference>
<dbReference type="InterPro" id="IPR046373">
    <property type="entry name" value="Acyl-CoA_Oxase/DH_mid-dom_sf"/>
</dbReference>
<dbReference type="InterPro" id="IPR009075">
    <property type="entry name" value="AcylCo_DH/oxidase_C"/>
</dbReference>
<keyword evidence="5 6" id="KW-0560">Oxidoreductase</keyword>
<reference evidence="10 11" key="1">
    <citation type="submission" date="2019-12" db="EMBL/GenBank/DDBJ databases">
        <title>Comparative genomics gives insights into the taxonomy of the Azoarcus-Aromatoleum group and reveals separate origins of nif in the plant-associated Azoarcus and non-plant-associated Aromatoleum sub-groups.</title>
        <authorList>
            <person name="Lafos M."/>
            <person name="Maluk M."/>
            <person name="Batista M."/>
            <person name="Junghare M."/>
            <person name="Carmona M."/>
            <person name="Faoro H."/>
            <person name="Cruz L.M."/>
            <person name="Battistoni F."/>
            <person name="De Souza E."/>
            <person name="Pedrosa F."/>
            <person name="Chen W.-M."/>
            <person name="Poole P.S."/>
            <person name="Dixon R.A."/>
            <person name="James E.K."/>
        </authorList>
    </citation>
    <scope>NUCLEOTIDE SEQUENCE [LARGE SCALE GENOMIC DNA]</scope>
    <source>
        <strain evidence="10 11">ToN1</strain>
    </source>
</reference>
<evidence type="ECO:0000256" key="1">
    <source>
        <dbReference type="ARBA" id="ARBA00001974"/>
    </source>
</evidence>
<keyword evidence="3 6" id="KW-0285">Flavoprotein</keyword>
<evidence type="ECO:0000313" key="11">
    <source>
        <dbReference type="Proteomes" id="UP000652074"/>
    </source>
</evidence>
<comment type="similarity">
    <text evidence="2 6">Belongs to the acyl-CoA dehydrogenase family.</text>
</comment>
<gene>
    <name evidence="10" type="ORF">GPA26_09040</name>
</gene>